<dbReference type="SUPFAM" id="SSF51556">
    <property type="entry name" value="Metallo-dependent hydrolases"/>
    <property type="match status" value="1"/>
</dbReference>
<dbReference type="InterPro" id="IPR032466">
    <property type="entry name" value="Metal_Hydrolase"/>
</dbReference>
<dbReference type="Gene3D" id="2.30.40.10">
    <property type="entry name" value="Urease, subunit C, domain 1"/>
    <property type="match status" value="1"/>
</dbReference>
<accession>A0ABV9LBC3</accession>
<evidence type="ECO:0000313" key="4">
    <source>
        <dbReference type="Proteomes" id="UP001595878"/>
    </source>
</evidence>
<feature type="chain" id="PRO_5046399217" evidence="1">
    <location>
        <begin position="19"/>
        <end position="378"/>
    </location>
</feature>
<dbReference type="Proteomes" id="UP001595878">
    <property type="component" value="Unassembled WGS sequence"/>
</dbReference>
<evidence type="ECO:0000256" key="1">
    <source>
        <dbReference type="SAM" id="SignalP"/>
    </source>
</evidence>
<dbReference type="EMBL" id="JBHSHB010000024">
    <property type="protein sequence ID" value="MFC4691389.1"/>
    <property type="molecule type" value="Genomic_DNA"/>
</dbReference>
<dbReference type="Pfam" id="PF01979">
    <property type="entry name" value="Amidohydro_1"/>
    <property type="match status" value="1"/>
</dbReference>
<evidence type="ECO:0000313" key="3">
    <source>
        <dbReference type="EMBL" id="MFC4691389.1"/>
    </source>
</evidence>
<dbReference type="RefSeq" id="WP_380035213.1">
    <property type="nucleotide sequence ID" value="NZ_JBHSHB010000024.1"/>
</dbReference>
<keyword evidence="4" id="KW-1185">Reference proteome</keyword>
<dbReference type="PANTHER" id="PTHR43135">
    <property type="entry name" value="ALPHA-D-RIBOSE 1-METHYLPHOSPHONATE 5-TRIPHOSPHATE DIPHOSPHATASE"/>
    <property type="match status" value="1"/>
</dbReference>
<keyword evidence="1" id="KW-0732">Signal</keyword>
<organism evidence="3 4">
    <name type="scientific">Dokdonia genika</name>
    <dbReference type="NCBI Taxonomy" id="308113"/>
    <lineage>
        <taxon>Bacteria</taxon>
        <taxon>Pseudomonadati</taxon>
        <taxon>Bacteroidota</taxon>
        <taxon>Flavobacteriia</taxon>
        <taxon>Flavobacteriales</taxon>
        <taxon>Flavobacteriaceae</taxon>
        <taxon>Dokdonia</taxon>
    </lineage>
</organism>
<comment type="caution">
    <text evidence="3">The sequence shown here is derived from an EMBL/GenBank/DDBJ whole genome shotgun (WGS) entry which is preliminary data.</text>
</comment>
<dbReference type="Gene3D" id="3.20.20.140">
    <property type="entry name" value="Metal-dependent hydrolases"/>
    <property type="match status" value="1"/>
</dbReference>
<dbReference type="PANTHER" id="PTHR43135:SF3">
    <property type="entry name" value="ALPHA-D-RIBOSE 1-METHYLPHOSPHONATE 5-TRIPHOSPHATE DIPHOSPHATASE"/>
    <property type="match status" value="1"/>
</dbReference>
<evidence type="ECO:0000259" key="2">
    <source>
        <dbReference type="Pfam" id="PF01979"/>
    </source>
</evidence>
<proteinExistence type="predicted"/>
<dbReference type="InterPro" id="IPR051781">
    <property type="entry name" value="Metallo-dep_Hydrolase"/>
</dbReference>
<sequence>MKTLLLTLLLVITSITSAQEDFVINNVSLFNGEEILENRSVAVSNGTITKVSKRPQEAETIIDGRGKFLMPALTNAHVHTWALPQLKEAAQAGVLNLLDMHGMEPMQKAMVDARTSLDGARLYRAGYAATTEGGHGTQYGFPIPTLSKPADAEPWVNDRVAAGVDYIKIIVEPWKKTLDNETVAQIIKEAHKASKIAVVHVSNEEDAYNSLINNADGLVHIYHDKPMTEQHLQKLVGEKDFFVIPTILTTVLIQPLYFNKTTEETALIEANLLKEVKRLYDAGIPILAGTDPPNANINIGSDLYKELAFFAKAGLPIEAVLASATSLPAEKFSLEGVGYIKKGYKADLLLLEQSPVNDVMKLNTLSHIWKEGILVEQE</sequence>
<feature type="domain" description="Amidohydrolase-related" evidence="2">
    <location>
        <begin position="68"/>
        <end position="361"/>
    </location>
</feature>
<dbReference type="InterPro" id="IPR006680">
    <property type="entry name" value="Amidohydro-rel"/>
</dbReference>
<dbReference type="SUPFAM" id="SSF51338">
    <property type="entry name" value="Composite domain of metallo-dependent hydrolases"/>
    <property type="match status" value="1"/>
</dbReference>
<reference evidence="4" key="1">
    <citation type="journal article" date="2019" name="Int. J. Syst. Evol. Microbiol.">
        <title>The Global Catalogue of Microorganisms (GCM) 10K type strain sequencing project: providing services to taxonomists for standard genome sequencing and annotation.</title>
        <authorList>
            <consortium name="The Broad Institute Genomics Platform"/>
            <consortium name="The Broad Institute Genome Sequencing Center for Infectious Disease"/>
            <person name="Wu L."/>
            <person name="Ma J."/>
        </authorList>
    </citation>
    <scope>NUCLEOTIDE SEQUENCE [LARGE SCALE GENOMIC DNA]</scope>
    <source>
        <strain evidence="4">CGMCC 4.7427</strain>
    </source>
</reference>
<gene>
    <name evidence="3" type="ORF">ACFO5T_13200</name>
</gene>
<protein>
    <submittedName>
        <fullName evidence="3">Amidohydrolase family protein</fullName>
    </submittedName>
</protein>
<dbReference type="InterPro" id="IPR011059">
    <property type="entry name" value="Metal-dep_hydrolase_composite"/>
</dbReference>
<name>A0ABV9LBC3_9FLAO</name>
<feature type="signal peptide" evidence="1">
    <location>
        <begin position="1"/>
        <end position="18"/>
    </location>
</feature>